<dbReference type="EMBL" id="VSSQ01039021">
    <property type="protein sequence ID" value="MPM92039.1"/>
    <property type="molecule type" value="Genomic_DNA"/>
</dbReference>
<protein>
    <submittedName>
        <fullName evidence="1">Uncharacterized protein</fullName>
    </submittedName>
</protein>
<organism evidence="1">
    <name type="scientific">bioreactor metagenome</name>
    <dbReference type="NCBI Taxonomy" id="1076179"/>
    <lineage>
        <taxon>unclassified sequences</taxon>
        <taxon>metagenomes</taxon>
        <taxon>ecological metagenomes</taxon>
    </lineage>
</organism>
<name>A0A645DRZ2_9ZZZZ</name>
<sequence>MYTDRVQDDIQPLYRESGCADMPVHFRYPARKVLFRSRRKSKAEAKPDLRVHTLLRPKLPVSRSIPVMEYVCDNGETNGIQARL</sequence>
<accession>A0A645DRZ2</accession>
<comment type="caution">
    <text evidence="1">The sequence shown here is derived from an EMBL/GenBank/DDBJ whole genome shotgun (WGS) entry which is preliminary data.</text>
</comment>
<gene>
    <name evidence="1" type="ORF">SDC9_139173</name>
</gene>
<proteinExistence type="predicted"/>
<reference evidence="1" key="1">
    <citation type="submission" date="2019-08" db="EMBL/GenBank/DDBJ databases">
        <authorList>
            <person name="Kucharzyk K."/>
            <person name="Murdoch R.W."/>
            <person name="Higgins S."/>
            <person name="Loffler F."/>
        </authorList>
    </citation>
    <scope>NUCLEOTIDE SEQUENCE</scope>
</reference>
<dbReference type="AlphaFoldDB" id="A0A645DRZ2"/>
<evidence type="ECO:0000313" key="1">
    <source>
        <dbReference type="EMBL" id="MPM92039.1"/>
    </source>
</evidence>